<sequence length="213" mass="24125">MMVVSVFFSLGPLPWRIKTLDKSSLAGCNVHAVDHLQPLVITVARSSRYKALFLALGTTCFTCIFLFAYFSGQLGWEFALFFFLMTVFDSYFVVKYWCAYLVPVVVLDGAQVLINNVIKSIPVERVAAFDYKQDVMGTLIFTVDCEETDLLLKRRLGGPMVLERNGLFELRLIVYIGSFAIQGKRLKPEQVKQAVSDYIEHAKLRLVQDDSSL</sequence>
<feature type="transmembrane region" description="Helical" evidence="1">
    <location>
        <begin position="51"/>
        <end position="70"/>
    </location>
</feature>
<keyword evidence="1" id="KW-1133">Transmembrane helix</keyword>
<evidence type="ECO:0000313" key="3">
    <source>
        <dbReference type="Proteomes" id="UP000273143"/>
    </source>
</evidence>
<accession>A0A3Q9JLJ7</accession>
<keyword evidence="1" id="KW-0472">Membrane</keyword>
<organism evidence="2 3">
    <name type="scientific">Entomomonas moraniae</name>
    <dbReference type="NCBI Taxonomy" id="2213226"/>
    <lineage>
        <taxon>Bacteria</taxon>
        <taxon>Pseudomonadati</taxon>
        <taxon>Pseudomonadota</taxon>
        <taxon>Gammaproteobacteria</taxon>
        <taxon>Pseudomonadales</taxon>
        <taxon>Pseudomonadaceae</taxon>
        <taxon>Entomomonas</taxon>
    </lineage>
</organism>
<dbReference type="KEGG" id="emo:DM558_02105"/>
<dbReference type="AlphaFoldDB" id="A0A3Q9JLJ7"/>
<name>A0A3Q9JLJ7_9GAMM</name>
<proteinExistence type="predicted"/>
<evidence type="ECO:0000313" key="2">
    <source>
        <dbReference type="EMBL" id="AZS49645.1"/>
    </source>
</evidence>
<reference evidence="3" key="1">
    <citation type="submission" date="2018-06" db="EMBL/GenBank/DDBJ databases">
        <title>Complete genome of Pseudomonas insecticola strain QZS01.</title>
        <authorList>
            <person name="Wang J."/>
            <person name="Su Q."/>
        </authorList>
    </citation>
    <scope>NUCLEOTIDE SEQUENCE [LARGE SCALE GENOMIC DNA]</scope>
    <source>
        <strain evidence="3">QZS01</strain>
    </source>
</reference>
<keyword evidence="1" id="KW-0812">Transmembrane</keyword>
<dbReference type="Proteomes" id="UP000273143">
    <property type="component" value="Chromosome"/>
</dbReference>
<dbReference type="EMBL" id="CP029822">
    <property type="protein sequence ID" value="AZS49645.1"/>
    <property type="molecule type" value="Genomic_DNA"/>
</dbReference>
<protein>
    <submittedName>
        <fullName evidence="2">Uncharacterized protein</fullName>
    </submittedName>
</protein>
<evidence type="ECO:0000256" key="1">
    <source>
        <dbReference type="SAM" id="Phobius"/>
    </source>
</evidence>
<gene>
    <name evidence="2" type="ORF">DM558_02105</name>
</gene>
<keyword evidence="3" id="KW-1185">Reference proteome</keyword>
<dbReference type="RefSeq" id="WP_127161837.1">
    <property type="nucleotide sequence ID" value="NZ_CP029822.1"/>
</dbReference>